<evidence type="ECO:0000313" key="2">
    <source>
        <dbReference type="Proteomes" id="UP001057375"/>
    </source>
</evidence>
<reference evidence="1" key="1">
    <citation type="submission" date="2022-03" db="EMBL/GenBank/DDBJ databases">
        <title>Draft genome sequence of Aduncisulcus paluster, a free-living microaerophilic Fornicata.</title>
        <authorList>
            <person name="Yuyama I."/>
            <person name="Kume K."/>
            <person name="Tamura T."/>
            <person name="Inagaki Y."/>
            <person name="Hashimoto T."/>
        </authorList>
    </citation>
    <scope>NUCLEOTIDE SEQUENCE</scope>
    <source>
        <strain evidence="1">NY0171</strain>
    </source>
</reference>
<dbReference type="Proteomes" id="UP001057375">
    <property type="component" value="Unassembled WGS sequence"/>
</dbReference>
<organism evidence="1 2">
    <name type="scientific">Aduncisulcus paluster</name>
    <dbReference type="NCBI Taxonomy" id="2918883"/>
    <lineage>
        <taxon>Eukaryota</taxon>
        <taxon>Metamonada</taxon>
        <taxon>Carpediemonas-like organisms</taxon>
        <taxon>Aduncisulcus</taxon>
    </lineage>
</organism>
<keyword evidence="2" id="KW-1185">Reference proteome</keyword>
<evidence type="ECO:0008006" key="3">
    <source>
        <dbReference type="Google" id="ProtNLM"/>
    </source>
</evidence>
<name>A0ABQ5K0W2_9EUKA</name>
<proteinExistence type="predicted"/>
<evidence type="ECO:0000313" key="1">
    <source>
        <dbReference type="EMBL" id="GKT23018.1"/>
    </source>
</evidence>
<protein>
    <recommendedName>
        <fullName evidence="3">GNAT family N-acetyltransferase</fullName>
    </recommendedName>
</protein>
<accession>A0ABQ5K0W2</accession>
<sequence length="74" mass="7948">VGAALMGQATDKEDYMLHGLNMEAGANEKQVLTALMEGVKAANKYFVLAVVKPEQSAFYEAMGFKGFGCIDIKS</sequence>
<dbReference type="EMBL" id="BQXS01006846">
    <property type="protein sequence ID" value="GKT23018.1"/>
    <property type="molecule type" value="Genomic_DNA"/>
</dbReference>
<gene>
    <name evidence="1" type="ORF">ADUPG1_004527</name>
</gene>
<feature type="non-terminal residue" evidence="1">
    <location>
        <position position="1"/>
    </location>
</feature>
<comment type="caution">
    <text evidence="1">The sequence shown here is derived from an EMBL/GenBank/DDBJ whole genome shotgun (WGS) entry which is preliminary data.</text>
</comment>